<name>A0A8H7T5D8_9HELO</name>
<gene>
    <name evidence="2" type="ORF">IFR04_014081</name>
</gene>
<sequence length="290" mass="31567">MDDTAPTGDVAPSSEDAAPASIIEETLPGGIRSSTPIDDAGQPSEDAAEDAAPASIIEETILGGIRPSAPIDDPVQPSEDAAEDAAPASIIEETIPGDIETSIHDEEGPQVEMPQSPAAGGPMQTIMIEDSDDEQIADGGSTQPIVVDESDDEQIDEVPDYIRGIVGRDVLDEDMESEYSDDNSNSGSPRQFSRSSRLQGRLNQLQDTHVGHTIKVLERLIEQIESRDDGEPENTDHQGRSMDEYLLSEMNATSRTIGSLDWIIKDIQKYRTKLSRARRYQKEQRAARRV</sequence>
<dbReference type="OrthoDB" id="3577073at2759"/>
<feature type="region of interest" description="Disordered" evidence="1">
    <location>
        <begin position="176"/>
        <end position="196"/>
    </location>
</feature>
<keyword evidence="3" id="KW-1185">Reference proteome</keyword>
<protein>
    <submittedName>
        <fullName evidence="2">Uncharacterized protein</fullName>
    </submittedName>
</protein>
<evidence type="ECO:0000313" key="3">
    <source>
        <dbReference type="Proteomes" id="UP000664132"/>
    </source>
</evidence>
<dbReference type="Proteomes" id="UP000664132">
    <property type="component" value="Unassembled WGS sequence"/>
</dbReference>
<evidence type="ECO:0000313" key="2">
    <source>
        <dbReference type="EMBL" id="KAG4412790.1"/>
    </source>
</evidence>
<evidence type="ECO:0000256" key="1">
    <source>
        <dbReference type="SAM" id="MobiDB-lite"/>
    </source>
</evidence>
<organism evidence="2 3">
    <name type="scientific">Cadophora malorum</name>
    <dbReference type="NCBI Taxonomy" id="108018"/>
    <lineage>
        <taxon>Eukaryota</taxon>
        <taxon>Fungi</taxon>
        <taxon>Dikarya</taxon>
        <taxon>Ascomycota</taxon>
        <taxon>Pezizomycotina</taxon>
        <taxon>Leotiomycetes</taxon>
        <taxon>Helotiales</taxon>
        <taxon>Ploettnerulaceae</taxon>
        <taxon>Cadophora</taxon>
    </lineage>
</organism>
<dbReference type="AlphaFoldDB" id="A0A8H7T5D8"/>
<proteinExistence type="predicted"/>
<reference evidence="2" key="1">
    <citation type="submission" date="2021-02" db="EMBL/GenBank/DDBJ databases">
        <title>Genome sequence Cadophora malorum strain M34.</title>
        <authorList>
            <person name="Stefanovic E."/>
            <person name="Vu D."/>
            <person name="Scully C."/>
            <person name="Dijksterhuis J."/>
            <person name="Roader J."/>
            <person name="Houbraken J."/>
        </authorList>
    </citation>
    <scope>NUCLEOTIDE SEQUENCE</scope>
    <source>
        <strain evidence="2">M34</strain>
    </source>
</reference>
<comment type="caution">
    <text evidence="2">The sequence shown here is derived from an EMBL/GenBank/DDBJ whole genome shotgun (WGS) entry which is preliminary data.</text>
</comment>
<feature type="compositionally biased region" description="Low complexity" evidence="1">
    <location>
        <begin position="50"/>
        <end position="59"/>
    </location>
</feature>
<dbReference type="EMBL" id="JAFJYH010000354">
    <property type="protein sequence ID" value="KAG4412790.1"/>
    <property type="molecule type" value="Genomic_DNA"/>
</dbReference>
<feature type="compositionally biased region" description="Polar residues" evidence="1">
    <location>
        <begin position="182"/>
        <end position="196"/>
    </location>
</feature>
<accession>A0A8H7T5D8</accession>
<feature type="region of interest" description="Disordered" evidence="1">
    <location>
        <begin position="134"/>
        <end position="156"/>
    </location>
</feature>
<feature type="region of interest" description="Disordered" evidence="1">
    <location>
        <begin position="1"/>
        <end position="85"/>
    </location>
</feature>